<protein>
    <submittedName>
        <fullName evidence="1">(apollo) hypothetical protein</fullName>
    </submittedName>
</protein>
<accession>A0A8S3Y402</accession>
<proteinExistence type="predicted"/>
<dbReference type="Proteomes" id="UP000691718">
    <property type="component" value="Unassembled WGS sequence"/>
</dbReference>
<dbReference type="EMBL" id="CAJQZP010001558">
    <property type="protein sequence ID" value="CAG5054394.1"/>
    <property type="molecule type" value="Genomic_DNA"/>
</dbReference>
<name>A0A8S3Y402_PARAO</name>
<reference evidence="1" key="1">
    <citation type="submission" date="2021-04" db="EMBL/GenBank/DDBJ databases">
        <authorList>
            <person name="Tunstrom K."/>
        </authorList>
    </citation>
    <scope>NUCLEOTIDE SEQUENCE</scope>
</reference>
<evidence type="ECO:0000313" key="2">
    <source>
        <dbReference type="Proteomes" id="UP000691718"/>
    </source>
</evidence>
<gene>
    <name evidence="1" type="ORF">PAPOLLO_LOCUS25956</name>
</gene>
<sequence>MLSRWVLNNTSLKKLEAVFPISVHSFMPQDRVFGNTEKVLKKQEVIIRPKDYVDIIATNATITKMGDIQMLDFRSAAKDVLKSTARWPFKISECKRFIMKRSKTVGNVFIRGELHFNSDIGKAVNLCKIGMITNMVLPSTVPLGAPMNLAKRTDVDALLKSIWALNGKPMQYVSFM</sequence>
<keyword evidence="2" id="KW-1185">Reference proteome</keyword>
<dbReference type="OrthoDB" id="6779410at2759"/>
<organism evidence="1 2">
    <name type="scientific">Parnassius apollo</name>
    <name type="common">Apollo butterfly</name>
    <name type="synonym">Papilio apollo</name>
    <dbReference type="NCBI Taxonomy" id="110799"/>
    <lineage>
        <taxon>Eukaryota</taxon>
        <taxon>Metazoa</taxon>
        <taxon>Ecdysozoa</taxon>
        <taxon>Arthropoda</taxon>
        <taxon>Hexapoda</taxon>
        <taxon>Insecta</taxon>
        <taxon>Pterygota</taxon>
        <taxon>Neoptera</taxon>
        <taxon>Endopterygota</taxon>
        <taxon>Lepidoptera</taxon>
        <taxon>Glossata</taxon>
        <taxon>Ditrysia</taxon>
        <taxon>Papilionoidea</taxon>
        <taxon>Papilionidae</taxon>
        <taxon>Parnassiinae</taxon>
        <taxon>Parnassini</taxon>
        <taxon>Parnassius</taxon>
        <taxon>Parnassius</taxon>
    </lineage>
</organism>
<dbReference type="AlphaFoldDB" id="A0A8S3Y402"/>
<evidence type="ECO:0000313" key="1">
    <source>
        <dbReference type="EMBL" id="CAG5054394.1"/>
    </source>
</evidence>
<comment type="caution">
    <text evidence="1">The sequence shown here is derived from an EMBL/GenBank/DDBJ whole genome shotgun (WGS) entry which is preliminary data.</text>
</comment>